<reference evidence="2 3" key="1">
    <citation type="submission" date="2020-03" db="EMBL/GenBank/DDBJ databases">
        <title>Draft Genome Sequence of Cudoniella acicularis.</title>
        <authorList>
            <person name="Buettner E."/>
            <person name="Kellner H."/>
        </authorList>
    </citation>
    <scope>NUCLEOTIDE SEQUENCE [LARGE SCALE GENOMIC DNA]</scope>
    <source>
        <strain evidence="2 3">DSM 108380</strain>
    </source>
</reference>
<name>A0A8H4RMR5_9HELO</name>
<sequence length="283" mass="31526">MLQNCGVHSDMQEMSAPNQLEESLKQDYAIDIVIRVERGQDGKPEIQIDLKRGYAKAIYNSQNPILFVLAIALASGAIKDYETADGVFNLEVLGYNHYISVWVDHMLRVPIFRWPIYVGPTRANPKSSLLSRQLTNEAQRRCYNKLTAIDCRREELMTSNEFAITCEFENLDSHLGGEAPEQPEQRVASNAMTSSGLMSFGFCQVFSSCGKPSYFIRLAKDISGVVTVASVLLLFLPVMLVGLAEDFSGVTNVASDLPLFLPMMLVRVPVISALDHLYTGRYS</sequence>
<dbReference type="EMBL" id="JAAMPI010000312">
    <property type="protein sequence ID" value="KAF4632837.1"/>
    <property type="molecule type" value="Genomic_DNA"/>
</dbReference>
<gene>
    <name evidence="2" type="ORF">G7Y89_g5287</name>
</gene>
<organism evidence="2 3">
    <name type="scientific">Cudoniella acicularis</name>
    <dbReference type="NCBI Taxonomy" id="354080"/>
    <lineage>
        <taxon>Eukaryota</taxon>
        <taxon>Fungi</taxon>
        <taxon>Dikarya</taxon>
        <taxon>Ascomycota</taxon>
        <taxon>Pezizomycotina</taxon>
        <taxon>Leotiomycetes</taxon>
        <taxon>Helotiales</taxon>
        <taxon>Tricladiaceae</taxon>
        <taxon>Cudoniella</taxon>
    </lineage>
</organism>
<accession>A0A8H4RMR5</accession>
<keyword evidence="1" id="KW-0472">Membrane</keyword>
<keyword evidence="1" id="KW-1133">Transmembrane helix</keyword>
<evidence type="ECO:0000313" key="3">
    <source>
        <dbReference type="Proteomes" id="UP000566819"/>
    </source>
</evidence>
<dbReference type="AlphaFoldDB" id="A0A8H4RMR5"/>
<protein>
    <submittedName>
        <fullName evidence="2">Uncharacterized protein</fullName>
    </submittedName>
</protein>
<keyword evidence="3" id="KW-1185">Reference proteome</keyword>
<proteinExistence type="predicted"/>
<dbReference type="Proteomes" id="UP000566819">
    <property type="component" value="Unassembled WGS sequence"/>
</dbReference>
<evidence type="ECO:0000313" key="2">
    <source>
        <dbReference type="EMBL" id="KAF4632837.1"/>
    </source>
</evidence>
<dbReference type="OrthoDB" id="3559991at2759"/>
<comment type="caution">
    <text evidence="2">The sequence shown here is derived from an EMBL/GenBank/DDBJ whole genome shotgun (WGS) entry which is preliminary data.</text>
</comment>
<feature type="transmembrane region" description="Helical" evidence="1">
    <location>
        <begin position="259"/>
        <end position="278"/>
    </location>
</feature>
<feature type="transmembrane region" description="Helical" evidence="1">
    <location>
        <begin position="222"/>
        <end position="244"/>
    </location>
</feature>
<keyword evidence="1" id="KW-0812">Transmembrane</keyword>
<evidence type="ECO:0000256" key="1">
    <source>
        <dbReference type="SAM" id="Phobius"/>
    </source>
</evidence>